<evidence type="ECO:0000256" key="3">
    <source>
        <dbReference type="ARBA" id="ARBA00023163"/>
    </source>
</evidence>
<organism evidence="5 6">
    <name type="scientific">Bilophila wadsworthia (strain 3_1_6)</name>
    <dbReference type="NCBI Taxonomy" id="563192"/>
    <lineage>
        <taxon>Bacteria</taxon>
        <taxon>Pseudomonadati</taxon>
        <taxon>Thermodesulfobacteriota</taxon>
        <taxon>Desulfovibrionia</taxon>
        <taxon>Desulfovibrionales</taxon>
        <taxon>Desulfovibrionaceae</taxon>
        <taxon>Bilophila</taxon>
    </lineage>
</organism>
<dbReference type="OrthoDB" id="5504063at2"/>
<dbReference type="Proteomes" id="UP000006034">
    <property type="component" value="Unassembled WGS sequence"/>
</dbReference>
<keyword evidence="2" id="KW-0238">DNA-binding</keyword>
<evidence type="ECO:0000259" key="4">
    <source>
        <dbReference type="PROSITE" id="PS50949"/>
    </source>
</evidence>
<dbReference type="Pfam" id="PF07729">
    <property type="entry name" value="FCD"/>
    <property type="match status" value="1"/>
</dbReference>
<dbReference type="CDD" id="cd07377">
    <property type="entry name" value="WHTH_GntR"/>
    <property type="match status" value="1"/>
</dbReference>
<keyword evidence="1" id="KW-0805">Transcription regulation</keyword>
<dbReference type="InterPro" id="IPR000524">
    <property type="entry name" value="Tscrpt_reg_HTH_GntR"/>
</dbReference>
<comment type="caution">
    <text evidence="5">The sequence shown here is derived from an EMBL/GenBank/DDBJ whole genome shotgun (WGS) entry which is preliminary data.</text>
</comment>
<evidence type="ECO:0000256" key="2">
    <source>
        <dbReference type="ARBA" id="ARBA00023125"/>
    </source>
</evidence>
<dbReference type="eggNOG" id="COG1802">
    <property type="taxonomic scope" value="Bacteria"/>
</dbReference>
<protein>
    <recommendedName>
        <fullName evidence="4">HTH gntR-type domain-containing protein</fullName>
    </recommendedName>
</protein>
<dbReference type="SUPFAM" id="SSF46785">
    <property type="entry name" value="Winged helix' DNA-binding domain"/>
    <property type="match status" value="1"/>
</dbReference>
<dbReference type="SUPFAM" id="SSF48008">
    <property type="entry name" value="GntR ligand-binding domain-like"/>
    <property type="match status" value="1"/>
</dbReference>
<evidence type="ECO:0000313" key="5">
    <source>
        <dbReference type="EMBL" id="EFV42849.1"/>
    </source>
</evidence>
<dbReference type="InterPro" id="IPR008920">
    <property type="entry name" value="TF_FadR/GntR_C"/>
</dbReference>
<dbReference type="InterPro" id="IPR036388">
    <property type="entry name" value="WH-like_DNA-bd_sf"/>
</dbReference>
<accession>E5YAV4</accession>
<dbReference type="AlphaFoldDB" id="E5YAV4"/>
<dbReference type="SMART" id="SM00895">
    <property type="entry name" value="FCD"/>
    <property type="match status" value="1"/>
</dbReference>
<feature type="domain" description="HTH gntR-type" evidence="4">
    <location>
        <begin position="9"/>
        <end position="76"/>
    </location>
</feature>
<dbReference type="PANTHER" id="PTHR43537:SF24">
    <property type="entry name" value="GLUCONATE OPERON TRANSCRIPTIONAL REPRESSOR"/>
    <property type="match status" value="1"/>
</dbReference>
<dbReference type="HOGENOM" id="CLU_017584_5_2_7"/>
<reference evidence="5 6" key="2">
    <citation type="submission" date="2013-04" db="EMBL/GenBank/DDBJ databases">
        <title>The Genome Sequence of Bilophila wadsworthia 3_1_6.</title>
        <authorList>
            <consortium name="The Broad Institute Genomics Platform"/>
            <person name="Earl A."/>
            <person name="Ward D."/>
            <person name="Feldgarden M."/>
            <person name="Gevers D."/>
            <person name="Sibley C."/>
            <person name="Strauss J."/>
            <person name="Allen-Vercoe E."/>
            <person name="Walker B."/>
            <person name="Young S."/>
            <person name="Zeng Q."/>
            <person name="Gargeya S."/>
            <person name="Fitzgerald M."/>
            <person name="Haas B."/>
            <person name="Abouelleil A."/>
            <person name="Allen A.W."/>
            <person name="Alvarado L."/>
            <person name="Arachchi H.M."/>
            <person name="Berlin A.M."/>
            <person name="Chapman S.B."/>
            <person name="Gainer-Dewar J."/>
            <person name="Goldberg J."/>
            <person name="Griggs A."/>
            <person name="Gujja S."/>
            <person name="Hansen M."/>
            <person name="Howarth C."/>
            <person name="Imamovic A."/>
            <person name="Ireland A."/>
            <person name="Larimer J."/>
            <person name="McCowan C."/>
            <person name="Murphy C."/>
            <person name="Pearson M."/>
            <person name="Poon T.W."/>
            <person name="Priest M."/>
            <person name="Roberts A."/>
            <person name="Saif S."/>
            <person name="Shea T."/>
            <person name="Sisk P."/>
            <person name="Sykes S."/>
            <person name="Wortman J."/>
            <person name="Nusbaum C."/>
            <person name="Birren B."/>
        </authorList>
    </citation>
    <scope>NUCLEOTIDE SEQUENCE [LARGE SCALE GENOMIC DNA]</scope>
    <source>
        <strain evidence="5 6">3_1_6</strain>
    </source>
</reference>
<dbReference type="InterPro" id="IPR036390">
    <property type="entry name" value="WH_DNA-bd_sf"/>
</dbReference>
<dbReference type="InterPro" id="IPR011711">
    <property type="entry name" value="GntR_C"/>
</dbReference>
<keyword evidence="3" id="KW-0804">Transcription</keyword>
<dbReference type="GeneID" id="78087630"/>
<proteinExistence type="predicted"/>
<dbReference type="GO" id="GO:0003700">
    <property type="term" value="F:DNA-binding transcription factor activity"/>
    <property type="evidence" value="ECO:0007669"/>
    <property type="project" value="InterPro"/>
</dbReference>
<reference evidence="5 6" key="1">
    <citation type="submission" date="2010-10" db="EMBL/GenBank/DDBJ databases">
        <authorList>
            <consortium name="The Broad Institute Genome Sequencing Platform"/>
            <person name="Ward D."/>
            <person name="Earl A."/>
            <person name="Feldgarden M."/>
            <person name="Young S.K."/>
            <person name="Gargeya S."/>
            <person name="Zeng Q."/>
            <person name="Alvarado L."/>
            <person name="Berlin A."/>
            <person name="Bochicchio J."/>
            <person name="Chapman S.B."/>
            <person name="Chen Z."/>
            <person name="Freedman E."/>
            <person name="Gellesch M."/>
            <person name="Goldberg J."/>
            <person name="Griggs A."/>
            <person name="Gujja S."/>
            <person name="Heilman E."/>
            <person name="Heiman D."/>
            <person name="Howarth C."/>
            <person name="Mehta T."/>
            <person name="Neiman D."/>
            <person name="Pearson M."/>
            <person name="Roberts A."/>
            <person name="Saif S."/>
            <person name="Shea T."/>
            <person name="Shenoy N."/>
            <person name="Sisk P."/>
            <person name="Stolte C."/>
            <person name="Sykes S."/>
            <person name="White J."/>
            <person name="Yandava C."/>
            <person name="Allen-Vercoe E."/>
            <person name="Sibley C."/>
            <person name="Ambrose C.E."/>
            <person name="Strauss J."/>
            <person name="Daigneault M."/>
            <person name="Haas B."/>
            <person name="Nusbaum C."/>
            <person name="Birren B."/>
        </authorList>
    </citation>
    <scope>NUCLEOTIDE SEQUENCE [LARGE SCALE GENOMIC DNA]</scope>
    <source>
        <strain evidence="5 6">3_1_6</strain>
    </source>
</reference>
<gene>
    <name evidence="5" type="ORF">HMPREF0179_03325</name>
</gene>
<sequence>MITLNTNPGLLRTAVYERILSDLQQGAIAPGETISLNKLAETLNISKTPLRDALLELQAEGFVTLYPQRGVMVNALSEEEKREIYEVCGVLDGQVIRNVFPRVTPEHVARLKDLNARMYPGTQDISNDEYNRINLAFHETYLELETSSLLKKLLRINRLRLFQFSLRDWGKAFCAVNHAEHGRIIELFESGTAEELSRYVTQVHWSFNWQQGTES</sequence>
<evidence type="ECO:0000313" key="6">
    <source>
        <dbReference type="Proteomes" id="UP000006034"/>
    </source>
</evidence>
<name>E5YAV4_BILW3</name>
<dbReference type="RefSeq" id="WP_005030029.1">
    <property type="nucleotide sequence ID" value="NZ_KE150241.1"/>
</dbReference>
<keyword evidence="6" id="KW-1185">Reference proteome</keyword>
<dbReference type="PANTHER" id="PTHR43537">
    <property type="entry name" value="TRANSCRIPTIONAL REGULATOR, GNTR FAMILY"/>
    <property type="match status" value="1"/>
</dbReference>
<dbReference type="Pfam" id="PF00392">
    <property type="entry name" value="GntR"/>
    <property type="match status" value="1"/>
</dbReference>
<dbReference type="SMART" id="SM00345">
    <property type="entry name" value="HTH_GNTR"/>
    <property type="match status" value="1"/>
</dbReference>
<evidence type="ECO:0000256" key="1">
    <source>
        <dbReference type="ARBA" id="ARBA00023015"/>
    </source>
</evidence>
<dbReference type="GO" id="GO:0003677">
    <property type="term" value="F:DNA binding"/>
    <property type="evidence" value="ECO:0007669"/>
    <property type="project" value="UniProtKB-KW"/>
</dbReference>
<dbReference type="PROSITE" id="PS50949">
    <property type="entry name" value="HTH_GNTR"/>
    <property type="match status" value="1"/>
</dbReference>
<dbReference type="STRING" id="563192.HMPREF0179_03325"/>
<dbReference type="Gene3D" id="1.20.120.530">
    <property type="entry name" value="GntR ligand-binding domain-like"/>
    <property type="match status" value="1"/>
</dbReference>
<dbReference type="Gene3D" id="1.10.10.10">
    <property type="entry name" value="Winged helix-like DNA-binding domain superfamily/Winged helix DNA-binding domain"/>
    <property type="match status" value="1"/>
</dbReference>
<dbReference type="EMBL" id="ADCP02000005">
    <property type="protein sequence ID" value="EFV42849.1"/>
    <property type="molecule type" value="Genomic_DNA"/>
</dbReference>